<dbReference type="InterPro" id="IPR002219">
    <property type="entry name" value="PKC_DAG/PE"/>
</dbReference>
<dbReference type="Pfam" id="PF03107">
    <property type="entry name" value="C1_2"/>
    <property type="match status" value="2"/>
</dbReference>
<proteinExistence type="predicted"/>
<organism evidence="5 6">
    <name type="scientific">Arabis nemorensis</name>
    <dbReference type="NCBI Taxonomy" id="586526"/>
    <lineage>
        <taxon>Eukaryota</taxon>
        <taxon>Viridiplantae</taxon>
        <taxon>Streptophyta</taxon>
        <taxon>Embryophyta</taxon>
        <taxon>Tracheophyta</taxon>
        <taxon>Spermatophyta</taxon>
        <taxon>Magnoliopsida</taxon>
        <taxon>eudicotyledons</taxon>
        <taxon>Gunneridae</taxon>
        <taxon>Pentapetalae</taxon>
        <taxon>rosids</taxon>
        <taxon>malvids</taxon>
        <taxon>Brassicales</taxon>
        <taxon>Brassicaceae</taxon>
        <taxon>Arabideae</taxon>
        <taxon>Arabis</taxon>
    </lineage>
</organism>
<name>A0A565C487_9BRAS</name>
<dbReference type="PANTHER" id="PTHR46288:SF86">
    <property type="entry name" value="PHORBOL-ESTER_DAG-TYPE DOMAIN-CONTAINING PROTEIN"/>
    <property type="match status" value="1"/>
</dbReference>
<evidence type="ECO:0000256" key="2">
    <source>
        <dbReference type="ARBA" id="ARBA00022737"/>
    </source>
</evidence>
<accession>A0A565C487</accession>
<evidence type="ECO:0000256" key="1">
    <source>
        <dbReference type="ARBA" id="ARBA00022723"/>
    </source>
</evidence>
<protein>
    <recommendedName>
        <fullName evidence="4">Phorbol-ester/DAG-type domain-containing protein</fullName>
    </recommendedName>
</protein>
<evidence type="ECO:0000313" key="5">
    <source>
        <dbReference type="EMBL" id="VVB08466.1"/>
    </source>
</evidence>
<feature type="domain" description="Phorbol-ester/DAG-type" evidence="4">
    <location>
        <begin position="64"/>
        <end position="120"/>
    </location>
</feature>
<dbReference type="SUPFAM" id="SSF57889">
    <property type="entry name" value="Cysteine-rich domain"/>
    <property type="match status" value="4"/>
</dbReference>
<dbReference type="PANTHER" id="PTHR46288">
    <property type="entry name" value="PHORBOL-ESTER/DAG-TYPE DOMAIN-CONTAINING PROTEIN"/>
    <property type="match status" value="1"/>
</dbReference>
<dbReference type="InterPro" id="IPR004146">
    <property type="entry name" value="DC1"/>
</dbReference>
<evidence type="ECO:0000256" key="3">
    <source>
        <dbReference type="ARBA" id="ARBA00022833"/>
    </source>
</evidence>
<evidence type="ECO:0000313" key="6">
    <source>
        <dbReference type="Proteomes" id="UP000489600"/>
    </source>
</evidence>
<keyword evidence="6" id="KW-1185">Reference proteome</keyword>
<evidence type="ECO:0000259" key="4">
    <source>
        <dbReference type="PROSITE" id="PS50081"/>
    </source>
</evidence>
<dbReference type="AlphaFoldDB" id="A0A565C487"/>
<reference evidence="5" key="1">
    <citation type="submission" date="2019-07" db="EMBL/GenBank/DDBJ databases">
        <authorList>
            <person name="Dittberner H."/>
        </authorList>
    </citation>
    <scope>NUCLEOTIDE SEQUENCE [LARGE SCALE GENOMIC DNA]</scope>
</reference>
<sequence length="418" mass="48121">MLHNSHEHMLRRCKPGPDSKGSCLLCELPLSPSAICYGCVHCQLLFHERCLDLPVEIQHPVHPAHPLRRLDFIRTFDGRKSCNACKVRFVGVPFGCLDCGLYLHLRCAEAIPSSEFHFKCLDIPKYVVNKSYHIHQLEHKAFEAKDDFLEYCGVCETMVHPLHPAYTCEECDFLGHTGCILREEVPSPLYLKDLYPCNKSNTRSIHLEDLETNELEDKLMVNGIDHIHAMRPVHMSEVEEEANCSMCDGKIHDNPCKCETCNFQSHDYCAELGRPSKHQFHLKHSLTLFKSDITKKDQVSQSLSACGVSFYGCIDCDFNAHAERIGFPSNVKNQRHQHMLKLIYSSRHLSCSLCESEINYNMIMIYSCYHCKDVFHFKCILSTENREAATEEEQLQDIYLMYLERDLLDLLRLSGESQ</sequence>
<dbReference type="EMBL" id="CABITT030000006">
    <property type="protein sequence ID" value="VVB08466.1"/>
    <property type="molecule type" value="Genomic_DNA"/>
</dbReference>
<keyword evidence="2" id="KW-0677">Repeat</keyword>
<gene>
    <name evidence="5" type="ORF">ANE_LOCUS18910</name>
</gene>
<keyword evidence="3" id="KW-0862">Zinc</keyword>
<dbReference type="GO" id="GO:0046872">
    <property type="term" value="F:metal ion binding"/>
    <property type="evidence" value="ECO:0007669"/>
    <property type="project" value="UniProtKB-KW"/>
</dbReference>
<dbReference type="PROSITE" id="PS50081">
    <property type="entry name" value="ZF_DAG_PE_2"/>
    <property type="match status" value="1"/>
</dbReference>
<dbReference type="InterPro" id="IPR046349">
    <property type="entry name" value="C1-like_sf"/>
</dbReference>
<comment type="caution">
    <text evidence="5">The sequence shown here is derived from an EMBL/GenBank/DDBJ whole genome shotgun (WGS) entry which is preliminary data.</text>
</comment>
<dbReference type="OrthoDB" id="938199at2759"/>
<dbReference type="Proteomes" id="UP000489600">
    <property type="component" value="Unassembled WGS sequence"/>
</dbReference>
<keyword evidence="1" id="KW-0479">Metal-binding</keyword>